<sequence length="457" mass="51577">MAKEEQNPENAPLLRERVVEQQKPTRSLTESVQQLTKFGGFEFIKTVVDGTENMDPSKKARKSIFLTEEDNKQDRKKLKKRLRDFADLLAAHDNVADMIAEAEQKAASASNTLKKNLATVLTQTEELEASYRSLSLFFENAESEKVKNLVLFDAGNDMTTDADGFSNPTGIFEQVAKELRDGYDKLDLSENYSLLVLPGWLKKNVIVDKWASLAYQNKVMMLTDYRHLDDPDSVEATFERDKLTGADPHKANVMMPCNWIVGREAYTELGQEEHLYVSPAMALAGMLWGGHIAQPSAGVQHGKLKMASGVRFSMRKGEIAQLEDKGLIPMVYEYGRVIPFSAKTLFNGDNVGLQTYSVVRVFDWIGKVFQDFLNRRTFENIDNKMIEEIKGQVASFLATIRGPGKIIEDFSNLDIRRHPTIPTHVIVNVKLKPFFPAKVFEINLTGTKGQWDADLKQ</sequence>
<dbReference type="Pfam" id="PF17541">
    <property type="entry name" value="TssC"/>
    <property type="match status" value="1"/>
</dbReference>
<feature type="compositionally biased region" description="Polar residues" evidence="1">
    <location>
        <begin position="22"/>
        <end position="31"/>
    </location>
</feature>
<feature type="region of interest" description="Disordered" evidence="1">
    <location>
        <begin position="1"/>
        <end position="31"/>
    </location>
</feature>
<dbReference type="EMBL" id="CP050063">
    <property type="protein sequence ID" value="QIP13099.1"/>
    <property type="molecule type" value="Genomic_DNA"/>
</dbReference>
<dbReference type="Proteomes" id="UP000501802">
    <property type="component" value="Chromosome"/>
</dbReference>
<evidence type="ECO:0000313" key="2">
    <source>
        <dbReference type="EMBL" id="QIP13099.1"/>
    </source>
</evidence>
<dbReference type="GO" id="GO:0033104">
    <property type="term" value="C:type VI protein secretion system complex"/>
    <property type="evidence" value="ECO:0007669"/>
    <property type="project" value="InterPro"/>
</dbReference>
<name>A0A6G9AL87_9BACT</name>
<evidence type="ECO:0000256" key="1">
    <source>
        <dbReference type="SAM" id="MobiDB-lite"/>
    </source>
</evidence>
<dbReference type="AlphaFoldDB" id="A0A6G9AL87"/>
<reference evidence="2 3" key="1">
    <citation type="submission" date="2020-03" db="EMBL/GenBank/DDBJ databases">
        <authorList>
            <person name="Kim M.K."/>
        </authorList>
    </citation>
    <scope>NUCLEOTIDE SEQUENCE [LARGE SCALE GENOMIC DNA]</scope>
    <source>
        <strain evidence="2 3">BT328</strain>
    </source>
</reference>
<protein>
    <submittedName>
        <fullName evidence="2">Type VI secretion system contractile sheath protein TssC</fullName>
    </submittedName>
</protein>
<evidence type="ECO:0000313" key="3">
    <source>
        <dbReference type="Proteomes" id="UP000501802"/>
    </source>
</evidence>
<dbReference type="GO" id="GO:0033103">
    <property type="term" value="P:protein secretion by the type VI secretion system"/>
    <property type="evidence" value="ECO:0007669"/>
    <property type="project" value="InterPro"/>
</dbReference>
<accession>A0A6G9AL87</accession>
<proteinExistence type="predicted"/>
<keyword evidence="3" id="KW-1185">Reference proteome</keyword>
<gene>
    <name evidence="2" type="ORF">G8759_10910</name>
</gene>
<dbReference type="InterPro" id="IPR035576">
    <property type="entry name" value="T6SS_TssC"/>
</dbReference>
<dbReference type="KEGG" id="spib:G8759_10910"/>
<dbReference type="RefSeq" id="WP_167207850.1">
    <property type="nucleotide sequence ID" value="NZ_CP050063.1"/>
</dbReference>
<organism evidence="2 3">
    <name type="scientific">Spirosoma aureum</name>
    <dbReference type="NCBI Taxonomy" id="2692134"/>
    <lineage>
        <taxon>Bacteria</taxon>
        <taxon>Pseudomonadati</taxon>
        <taxon>Bacteroidota</taxon>
        <taxon>Cytophagia</taxon>
        <taxon>Cytophagales</taxon>
        <taxon>Cytophagaceae</taxon>
        <taxon>Spirosoma</taxon>
    </lineage>
</organism>